<feature type="domain" description="Copper amine oxidase-like N-terminal" evidence="3">
    <location>
        <begin position="18"/>
        <end position="79"/>
    </location>
</feature>
<evidence type="ECO:0000313" key="4">
    <source>
        <dbReference type="EMBL" id="KNY26406.1"/>
    </source>
</evidence>
<dbReference type="RefSeq" id="WP_036941395.1">
    <property type="nucleotide sequence ID" value="NZ_JQKC01000015.1"/>
</dbReference>
<dbReference type="SUPFAM" id="SSF55383">
    <property type="entry name" value="Copper amine oxidase, domain N"/>
    <property type="match status" value="1"/>
</dbReference>
<dbReference type="EMBL" id="LGTC01000001">
    <property type="protein sequence ID" value="KNY26406.1"/>
    <property type="molecule type" value="Genomic_DNA"/>
</dbReference>
<protein>
    <submittedName>
        <fullName evidence="4">Copper amine oxidase-like domain-containing protein</fullName>
    </submittedName>
</protein>
<evidence type="ECO:0000256" key="2">
    <source>
        <dbReference type="SAM" id="SignalP"/>
    </source>
</evidence>
<reference evidence="5" key="1">
    <citation type="submission" date="2015-07" db="EMBL/GenBank/DDBJ databases">
        <title>Near-Complete Genome Sequence of the Cellulolytic Bacterium Bacteroides (Pseudobacteroides) cellulosolvens ATCC 35603.</title>
        <authorList>
            <person name="Dassa B."/>
            <person name="Utturkar S.M."/>
            <person name="Klingeman D.M."/>
            <person name="Hurt R.A."/>
            <person name="Keller M."/>
            <person name="Xu J."/>
            <person name="Reddy Y.H.K."/>
            <person name="Borovok I."/>
            <person name="Grinberg I.R."/>
            <person name="Lamed R."/>
            <person name="Zhivin O."/>
            <person name="Bayer E.A."/>
            <person name="Brown S.D."/>
        </authorList>
    </citation>
    <scope>NUCLEOTIDE SEQUENCE [LARGE SCALE GENOMIC DNA]</scope>
    <source>
        <strain evidence="5">DSM 2933</strain>
    </source>
</reference>
<evidence type="ECO:0000259" key="3">
    <source>
        <dbReference type="Pfam" id="PF07833"/>
    </source>
</evidence>
<dbReference type="OrthoDB" id="9797709at2"/>
<accession>A0A0L6JKP4</accession>
<dbReference type="InterPro" id="IPR012854">
    <property type="entry name" value="Cu_amine_oxidase-like_N"/>
</dbReference>
<evidence type="ECO:0000256" key="1">
    <source>
        <dbReference type="ARBA" id="ARBA00022729"/>
    </source>
</evidence>
<organism evidence="4 5">
    <name type="scientific">Pseudobacteroides cellulosolvens ATCC 35603 = DSM 2933</name>
    <dbReference type="NCBI Taxonomy" id="398512"/>
    <lineage>
        <taxon>Bacteria</taxon>
        <taxon>Bacillati</taxon>
        <taxon>Bacillota</taxon>
        <taxon>Clostridia</taxon>
        <taxon>Eubacteriales</taxon>
        <taxon>Oscillospiraceae</taxon>
        <taxon>Pseudobacteroides</taxon>
    </lineage>
</organism>
<dbReference type="eggNOG" id="ENOG5033UGY">
    <property type="taxonomic scope" value="Bacteria"/>
</dbReference>
<dbReference type="InterPro" id="IPR029050">
    <property type="entry name" value="Immunoprotect_excell_Ig-like"/>
</dbReference>
<feature type="signal peptide" evidence="2">
    <location>
        <begin position="1"/>
        <end position="21"/>
    </location>
</feature>
<keyword evidence="1 2" id="KW-0732">Signal</keyword>
<sequence precursor="true">MKKVIVSLLIGCIISFSIAYAEDIIKVQKAALTILVDGNQFKTNKPILTVGDTAYVPLRDFSDCFKANVTWNSEGKRIEVTNAPYFDENSVLTNKFKIQMNGTQGGYRLEENKYLVHFGFNFANISSTPINIDLSKDFKLRDSQDKIVNTITNEIQTVEPGQSKSIKLQFEVKGEDLKEYLNFIYKPSKREYSIPIFLGKDNFN</sequence>
<dbReference type="Pfam" id="PF07833">
    <property type="entry name" value="Cu_amine_oxidN1"/>
    <property type="match status" value="1"/>
</dbReference>
<dbReference type="Proteomes" id="UP000036923">
    <property type="component" value="Unassembled WGS sequence"/>
</dbReference>
<dbReference type="AlphaFoldDB" id="A0A0L6JKP4"/>
<dbReference type="Gene3D" id="2.60.40.1240">
    <property type="match status" value="1"/>
</dbReference>
<comment type="caution">
    <text evidence="4">The sequence shown here is derived from an EMBL/GenBank/DDBJ whole genome shotgun (WGS) entry which is preliminary data.</text>
</comment>
<keyword evidence="5" id="KW-1185">Reference proteome</keyword>
<feature type="chain" id="PRO_5005566005" evidence="2">
    <location>
        <begin position="22"/>
        <end position="204"/>
    </location>
</feature>
<gene>
    <name evidence="4" type="ORF">Bccel_1668</name>
</gene>
<name>A0A0L6JKP4_9FIRM</name>
<proteinExistence type="predicted"/>
<dbReference type="STRING" id="398512.Bccel_1668"/>
<evidence type="ECO:0000313" key="5">
    <source>
        <dbReference type="Proteomes" id="UP000036923"/>
    </source>
</evidence>
<dbReference type="InterPro" id="IPR036582">
    <property type="entry name" value="Mao_N_sf"/>
</dbReference>